<proteinExistence type="predicted"/>
<dbReference type="KEGG" id="psyt:DSAG12_02708"/>
<dbReference type="RefSeq" id="WP_147663804.1">
    <property type="nucleotide sequence ID" value="NZ_CP042905.2"/>
</dbReference>
<dbReference type="AlphaFoldDB" id="A0A5B9DCD6"/>
<evidence type="ECO:0000313" key="3">
    <source>
        <dbReference type="EMBL" id="QEE16878.1"/>
    </source>
</evidence>
<dbReference type="SUPFAM" id="SSF64182">
    <property type="entry name" value="DHH phosphoesterases"/>
    <property type="match status" value="1"/>
</dbReference>
<evidence type="ECO:0000256" key="1">
    <source>
        <dbReference type="SAM" id="MobiDB-lite"/>
    </source>
</evidence>
<dbReference type="InterPro" id="IPR001667">
    <property type="entry name" value="DDH_dom"/>
</dbReference>
<protein>
    <recommendedName>
        <fullName evidence="2">DDH domain-containing protein</fullName>
    </recommendedName>
</protein>
<dbReference type="EMBL" id="CP042905">
    <property type="protein sequence ID" value="QEE16878.1"/>
    <property type="molecule type" value="Genomic_DNA"/>
</dbReference>
<dbReference type="Pfam" id="PF01368">
    <property type="entry name" value="DHH"/>
    <property type="match status" value="1"/>
</dbReference>
<reference evidence="3 4" key="1">
    <citation type="journal article" date="2020" name="Nature">
        <title>Isolation of an archaeon at the prokaryote-eukaryote interface.</title>
        <authorList>
            <person name="Imachi H."/>
            <person name="Nobu M.K."/>
            <person name="Nakahara N."/>
            <person name="Morono Y."/>
            <person name="Ogawara M."/>
            <person name="Takaki Y."/>
            <person name="Takano Y."/>
            <person name="Uematsu K."/>
            <person name="Ikuta T."/>
            <person name="Ito M."/>
            <person name="Matsui Y."/>
            <person name="Miyazaki M."/>
            <person name="Murata K."/>
            <person name="Saito Y."/>
            <person name="Sakai S."/>
            <person name="Song C."/>
            <person name="Tasumi E."/>
            <person name="Yamanaka Y."/>
            <person name="Yamaguchi T."/>
            <person name="Kamagata Y."/>
            <person name="Tamaki H."/>
            <person name="Takai K."/>
        </authorList>
    </citation>
    <scope>NUCLEOTIDE SEQUENCE [LARGE SCALE GENOMIC DNA]</scope>
    <source>
        <strain evidence="3 4">MK-D1</strain>
    </source>
</reference>
<sequence>MRPNQYQKQPNFKKIVNSNDPSQNKNIKNQIRDLQPGDYYKGTVKILRKVKPGPLILSVFDGSGKIDAIARDSLFNEMKRNTTGITTYDFGNIKIKDNRKKKKTSQSSNNLKSITEDDIHVDDVFEIQGKIGVHRDKLEIELDSLKEATMDFNALINNQSEPLRNTFSIKSERYEAMKPVFLRIAQRIRHAIIDDQPIVIRHHNDADGICAGLAVEQAVLNVMERRELPSKNRIYRSPNITPFFDQIDLFRDISKFTRYSKQFGDKSPLLLLLDTGSTPENHFALQVLQSFKFECIIVDHHNPGTIKNGKSVVCDLIEFHLNPYLFGYDSQTCGGMLCYELSRFIDEEYDQPIYPAVAALGDRCDIPEVDLLIAQSQKNREELFQMAIVLDYLAFQYKFDPGEGVYEKVFTNSDILNIIGTKVKSLFATKLESMLPHIKSEDINGICFTIIELEKFTQRGKYPTSGKVLGIVHDYILSQNDAQPVFTVGYFEDGIIIRASQPILPVPILLEKMERKLPNANVEGGGHEQAGSIKFISVFGEDVLNFIKTQLQKI</sequence>
<dbReference type="GeneID" id="41330688"/>
<reference evidence="3 4" key="2">
    <citation type="journal article" date="2024" name="Int. J. Syst. Evol. Microbiol.">
        <title>Promethearchaeum syntrophicum gen. nov., sp. nov., an anaerobic, obligately syntrophic archaeon, the first isolate of the lineage 'Asgard' archaea, and proposal of the new archaeal phylum Promethearchaeota phyl. nov. and kingdom Promethearchaeati regn. nov.</title>
        <authorList>
            <person name="Imachi H."/>
            <person name="Nobu M.K."/>
            <person name="Kato S."/>
            <person name="Takaki Y."/>
            <person name="Miyazaki M."/>
            <person name="Miyata M."/>
            <person name="Ogawara M."/>
            <person name="Saito Y."/>
            <person name="Sakai S."/>
            <person name="Tahara Y.O."/>
            <person name="Takano Y."/>
            <person name="Tasumi E."/>
            <person name="Uematsu K."/>
            <person name="Yoshimura T."/>
            <person name="Itoh T."/>
            <person name="Ohkuma M."/>
            <person name="Takai K."/>
        </authorList>
    </citation>
    <scope>NUCLEOTIDE SEQUENCE [LARGE SCALE GENOMIC DNA]</scope>
    <source>
        <strain evidence="3 4">MK-D1</strain>
    </source>
</reference>
<gene>
    <name evidence="3" type="ORF">DSAG12_02708</name>
</gene>
<evidence type="ECO:0000313" key="4">
    <source>
        <dbReference type="Proteomes" id="UP000321408"/>
    </source>
</evidence>
<name>A0A5B9DCD6_9ARCH</name>
<feature type="domain" description="DDH" evidence="2">
    <location>
        <begin position="198"/>
        <end position="353"/>
    </location>
</feature>
<dbReference type="OrthoDB" id="5596at2157"/>
<organism evidence="3 4">
    <name type="scientific">Promethearchaeum syntrophicum</name>
    <dbReference type="NCBI Taxonomy" id="2594042"/>
    <lineage>
        <taxon>Archaea</taxon>
        <taxon>Promethearchaeati</taxon>
        <taxon>Promethearchaeota</taxon>
        <taxon>Promethearchaeia</taxon>
        <taxon>Promethearchaeales</taxon>
        <taxon>Promethearchaeaceae</taxon>
        <taxon>Promethearchaeum</taxon>
    </lineage>
</organism>
<feature type="region of interest" description="Disordered" evidence="1">
    <location>
        <begin position="1"/>
        <end position="26"/>
    </location>
</feature>
<keyword evidence="4" id="KW-1185">Reference proteome</keyword>
<accession>A0A5B9DCD6</accession>
<dbReference type="Gene3D" id="3.90.1640.30">
    <property type="match status" value="1"/>
</dbReference>
<evidence type="ECO:0000259" key="2">
    <source>
        <dbReference type="Pfam" id="PF01368"/>
    </source>
</evidence>
<dbReference type="Proteomes" id="UP000321408">
    <property type="component" value="Chromosome"/>
</dbReference>
<dbReference type="InterPro" id="IPR038763">
    <property type="entry name" value="DHH_sf"/>
</dbReference>